<proteinExistence type="predicted"/>
<keyword evidence="4" id="KW-1185">Reference proteome</keyword>
<feature type="domain" description="Cystatin" evidence="2">
    <location>
        <begin position="1"/>
        <end position="91"/>
    </location>
</feature>
<dbReference type="CDD" id="cd00042">
    <property type="entry name" value="CY"/>
    <property type="match status" value="2"/>
</dbReference>
<dbReference type="Gene3D" id="3.10.450.10">
    <property type="match status" value="2"/>
</dbReference>
<dbReference type="PROSITE" id="PS00287">
    <property type="entry name" value="CYSTATIN"/>
    <property type="match status" value="1"/>
</dbReference>
<sequence length="202" mass="22103">MLGGFKRHEDHANDANVDRAAKFAVEKVGEERSEKLDLMKVISAHTQVVAGTNYKLLLDIANSQNKKESLEAVVYEPLGGQEMKLTSHRTPSADEAMQSAEQHSERMSGGLLGGYKEVSTSDSEVAEAANFAAEQLSQRSNSLYPFKVKEVLQAKTKVANGKVFDMAVKLSQGDMPDQIMQVEVSRDLKNTMLLQKSTPASS</sequence>
<evidence type="ECO:0000313" key="4">
    <source>
        <dbReference type="Proteomes" id="UP001497392"/>
    </source>
</evidence>
<dbReference type="PANTHER" id="PTHR47364:SF2">
    <property type="entry name" value="CYSTEINE PROTEINASE INHIBITOR 5"/>
    <property type="match status" value="1"/>
</dbReference>
<evidence type="ECO:0000313" key="3">
    <source>
        <dbReference type="EMBL" id="CAL5224684.1"/>
    </source>
</evidence>
<evidence type="ECO:0000256" key="1">
    <source>
        <dbReference type="ARBA" id="ARBA00022704"/>
    </source>
</evidence>
<protein>
    <submittedName>
        <fullName evidence="3">G7408 protein</fullName>
    </submittedName>
</protein>
<dbReference type="Pfam" id="PF00031">
    <property type="entry name" value="Cystatin"/>
    <property type="match status" value="1"/>
</dbReference>
<dbReference type="InterPro" id="IPR000010">
    <property type="entry name" value="Cystatin_dom"/>
</dbReference>
<feature type="domain" description="Cystatin" evidence="2">
    <location>
        <begin position="110"/>
        <end position="200"/>
    </location>
</feature>
<accession>A0ABP1G072</accession>
<organism evidence="3 4">
    <name type="scientific">Coccomyxa viridis</name>
    <dbReference type="NCBI Taxonomy" id="1274662"/>
    <lineage>
        <taxon>Eukaryota</taxon>
        <taxon>Viridiplantae</taxon>
        <taxon>Chlorophyta</taxon>
        <taxon>core chlorophytes</taxon>
        <taxon>Trebouxiophyceae</taxon>
        <taxon>Trebouxiophyceae incertae sedis</taxon>
        <taxon>Coccomyxaceae</taxon>
        <taxon>Coccomyxa</taxon>
    </lineage>
</organism>
<reference evidence="3 4" key="1">
    <citation type="submission" date="2024-06" db="EMBL/GenBank/DDBJ databases">
        <authorList>
            <person name="Kraege A."/>
            <person name="Thomma B."/>
        </authorList>
    </citation>
    <scope>NUCLEOTIDE SEQUENCE [LARGE SCALE GENOMIC DNA]</scope>
</reference>
<dbReference type="SUPFAM" id="SSF54403">
    <property type="entry name" value="Cystatin/monellin"/>
    <property type="match status" value="2"/>
</dbReference>
<dbReference type="SMART" id="SM00043">
    <property type="entry name" value="CY"/>
    <property type="match status" value="2"/>
</dbReference>
<dbReference type="Pfam" id="PF16845">
    <property type="entry name" value="SQAPI"/>
    <property type="match status" value="1"/>
</dbReference>
<comment type="caution">
    <text evidence="3">The sequence shown here is derived from an EMBL/GenBank/DDBJ whole genome shotgun (WGS) entry which is preliminary data.</text>
</comment>
<dbReference type="InterPro" id="IPR046350">
    <property type="entry name" value="Cystatin_sf"/>
</dbReference>
<gene>
    <name evidence="3" type="primary">g7408</name>
    <name evidence="3" type="ORF">VP750_LOCUS6343</name>
</gene>
<keyword evidence="1" id="KW-0789">Thiol protease inhibitor</keyword>
<dbReference type="InterPro" id="IPR018073">
    <property type="entry name" value="Prot_inh_cystat_CS"/>
</dbReference>
<name>A0ABP1G072_9CHLO</name>
<dbReference type="EMBL" id="CAXHTA020000011">
    <property type="protein sequence ID" value="CAL5224684.1"/>
    <property type="molecule type" value="Genomic_DNA"/>
</dbReference>
<dbReference type="Proteomes" id="UP001497392">
    <property type="component" value="Unassembled WGS sequence"/>
</dbReference>
<keyword evidence="1" id="KW-0646">Protease inhibitor</keyword>
<evidence type="ECO:0000259" key="2">
    <source>
        <dbReference type="SMART" id="SM00043"/>
    </source>
</evidence>
<dbReference type="PANTHER" id="PTHR47364">
    <property type="entry name" value="CYSTEINE PROTEINASE INHIBITOR 5"/>
    <property type="match status" value="1"/>
</dbReference>